<comment type="caution">
    <text evidence="1">The sequence shown here is derived from an EMBL/GenBank/DDBJ whole genome shotgun (WGS) entry which is preliminary data.</text>
</comment>
<evidence type="ECO:0008006" key="3">
    <source>
        <dbReference type="Google" id="ProtNLM"/>
    </source>
</evidence>
<proteinExistence type="predicted"/>
<keyword evidence="2" id="KW-1185">Reference proteome</keyword>
<reference evidence="2" key="1">
    <citation type="journal article" date="2019" name="Int. J. Syst. Evol. Microbiol.">
        <title>The Global Catalogue of Microorganisms (GCM) 10K type strain sequencing project: providing services to taxonomists for standard genome sequencing and annotation.</title>
        <authorList>
            <consortium name="The Broad Institute Genomics Platform"/>
            <consortium name="The Broad Institute Genome Sequencing Center for Infectious Disease"/>
            <person name="Wu L."/>
            <person name="Ma J."/>
        </authorList>
    </citation>
    <scope>NUCLEOTIDE SEQUENCE [LARGE SCALE GENOMIC DNA]</scope>
    <source>
        <strain evidence="2">CGMCC 1.12942</strain>
    </source>
</reference>
<gene>
    <name evidence="1" type="ORF">ACFQNG_11245</name>
</gene>
<protein>
    <recommendedName>
        <fullName evidence="3">DUF2642 domain-containing protein</fullName>
    </recommendedName>
</protein>
<dbReference type="EMBL" id="JBHTBW010000032">
    <property type="protein sequence ID" value="MFC7441688.1"/>
    <property type="molecule type" value="Genomic_DNA"/>
</dbReference>
<organism evidence="1 2">
    <name type="scientific">Laceyella putida</name>
    <dbReference type="NCBI Taxonomy" id="110101"/>
    <lineage>
        <taxon>Bacteria</taxon>
        <taxon>Bacillati</taxon>
        <taxon>Bacillota</taxon>
        <taxon>Bacilli</taxon>
        <taxon>Bacillales</taxon>
        <taxon>Thermoactinomycetaceae</taxon>
        <taxon>Laceyella</taxon>
    </lineage>
</organism>
<evidence type="ECO:0000313" key="1">
    <source>
        <dbReference type="EMBL" id="MFC7441688.1"/>
    </source>
</evidence>
<accession>A0ABW2RKX8</accession>
<name>A0ABW2RKX8_9BACL</name>
<evidence type="ECO:0000313" key="2">
    <source>
        <dbReference type="Proteomes" id="UP001596500"/>
    </source>
</evidence>
<sequence>MNLREALSAYIGRDVEVATNSFYYEGRLLAVDDATITVQPPNGYVPPPPIEISIASINYVRVLVA</sequence>
<dbReference type="Proteomes" id="UP001596500">
    <property type="component" value="Unassembled WGS sequence"/>
</dbReference>
<dbReference type="RefSeq" id="WP_379865047.1">
    <property type="nucleotide sequence ID" value="NZ_JBHTBW010000032.1"/>
</dbReference>